<keyword evidence="2" id="KW-1185">Reference proteome</keyword>
<accession>A0A0G4ISS6</accession>
<evidence type="ECO:0000313" key="1">
    <source>
        <dbReference type="EMBL" id="CEO98320.1"/>
    </source>
</evidence>
<dbReference type="Proteomes" id="UP000039324">
    <property type="component" value="Unassembled WGS sequence"/>
</dbReference>
<evidence type="ECO:0000313" key="2">
    <source>
        <dbReference type="Proteomes" id="UP000039324"/>
    </source>
</evidence>
<dbReference type="AlphaFoldDB" id="A0A0G4ISS6"/>
<reference evidence="1 2" key="1">
    <citation type="submission" date="2015-02" db="EMBL/GenBank/DDBJ databases">
        <authorList>
            <person name="Chooi Y.-H."/>
        </authorList>
    </citation>
    <scope>NUCLEOTIDE SEQUENCE [LARGE SCALE GENOMIC DNA]</scope>
    <source>
        <strain evidence="1">E3</strain>
    </source>
</reference>
<name>A0A0G4ISS6_PLABS</name>
<dbReference type="EMBL" id="CDSF01000084">
    <property type="protein sequence ID" value="CEO98320.1"/>
    <property type="molecule type" value="Genomic_DNA"/>
</dbReference>
<protein>
    <submittedName>
        <fullName evidence="1">Uncharacterized protein</fullName>
    </submittedName>
</protein>
<organism evidence="1 2">
    <name type="scientific">Plasmodiophora brassicae</name>
    <name type="common">Clubroot disease agent</name>
    <dbReference type="NCBI Taxonomy" id="37360"/>
    <lineage>
        <taxon>Eukaryota</taxon>
        <taxon>Sar</taxon>
        <taxon>Rhizaria</taxon>
        <taxon>Endomyxa</taxon>
        <taxon>Phytomyxea</taxon>
        <taxon>Plasmodiophorida</taxon>
        <taxon>Plasmodiophoridae</taxon>
        <taxon>Plasmodiophora</taxon>
    </lineage>
</organism>
<sequence>MQGHCGQVVAQVGRYWQPAPDPVLPVLTPVGTPTCIPEMLTKAIKYGHRAFPPDLVRSLPPDMLNAYLRIVRCVLTPADVRWIYNDVRRSRADWPVTVPTPSAEYNGLVASPMSPCQQQQQSVPTLTYYICSTGQSNDARATLNGAARALLGYTNDDLQSRSTVHQESMLGMFLPNFWKLFHPVSWRDIAHHFIRCWVQGSTTMHFARLVYVAKNGTLVEARSQWRSELTAEDPDESATDSDDSVALPTRMTRQVLIMEFDPL</sequence>
<gene>
    <name evidence="1" type="ORF">PBRA_006434</name>
</gene>
<proteinExistence type="predicted"/>